<evidence type="ECO:0000256" key="1">
    <source>
        <dbReference type="ARBA" id="ARBA00022649"/>
    </source>
</evidence>
<sequence length="84" mass="9724">YKYTHEALNIMAHKTLTISEEAYEALAGLKKEGESFTDLVKRITAPLRKRKLSEFAGMIKDENFKKAALEARHFKSTRLQRLKL</sequence>
<evidence type="ECO:0000313" key="2">
    <source>
        <dbReference type="EMBL" id="KPQ42098.1"/>
    </source>
</evidence>
<evidence type="ECO:0000313" key="3">
    <source>
        <dbReference type="Proteomes" id="UP000050360"/>
    </source>
</evidence>
<dbReference type="Proteomes" id="UP000050360">
    <property type="component" value="Unassembled WGS sequence"/>
</dbReference>
<dbReference type="EMBL" id="LKCM01000266">
    <property type="protein sequence ID" value="KPQ42098.1"/>
    <property type="molecule type" value="Genomic_DNA"/>
</dbReference>
<dbReference type="Pfam" id="PF02697">
    <property type="entry name" value="VAPB_antitox"/>
    <property type="match status" value="1"/>
</dbReference>
<accession>A0A0N8KQG8</accession>
<reference evidence="2 3" key="1">
    <citation type="submission" date="2015-09" db="EMBL/GenBank/DDBJ databases">
        <title>A metagenomics-based metabolic model of nitrate-dependent anaerobic oxidation of methane by Methanoperedens-like archaea.</title>
        <authorList>
            <person name="Arshad A."/>
            <person name="Speth D.R."/>
            <person name="De Graaf R.M."/>
            <person name="Op Den Camp H.J."/>
            <person name="Jetten M.S."/>
            <person name="Welte C.U."/>
        </authorList>
    </citation>
    <scope>NUCLEOTIDE SEQUENCE [LARGE SCALE GENOMIC DNA]</scope>
</reference>
<comment type="caution">
    <text evidence="2">The sequence shown here is derived from an EMBL/GenBank/DDBJ whole genome shotgun (WGS) entry which is preliminary data.</text>
</comment>
<name>A0A0N8KQG8_9EURY</name>
<dbReference type="AlphaFoldDB" id="A0A0N8KQG8"/>
<feature type="non-terminal residue" evidence="2">
    <location>
        <position position="1"/>
    </location>
</feature>
<dbReference type="InterPro" id="IPR003847">
    <property type="entry name" value="Put_antitoxin"/>
</dbReference>
<gene>
    <name evidence="2" type="ORF">MPEBLZ_03346</name>
</gene>
<evidence type="ECO:0008006" key="4">
    <source>
        <dbReference type="Google" id="ProtNLM"/>
    </source>
</evidence>
<protein>
    <recommendedName>
        <fullName evidence="4">Antitoxin</fullName>
    </recommendedName>
</protein>
<keyword evidence="1" id="KW-1277">Toxin-antitoxin system</keyword>
<proteinExistence type="predicted"/>
<organism evidence="2 3">
    <name type="scientific">Candidatus Methanoperedens nitratireducens</name>
    <dbReference type="NCBI Taxonomy" id="1392998"/>
    <lineage>
        <taxon>Archaea</taxon>
        <taxon>Methanobacteriati</taxon>
        <taxon>Methanobacteriota</taxon>
        <taxon>Stenosarchaea group</taxon>
        <taxon>Methanomicrobia</taxon>
        <taxon>Methanosarcinales</taxon>
        <taxon>ANME-2 cluster</taxon>
        <taxon>Candidatus Methanoperedentaceae</taxon>
        <taxon>Candidatus Methanoperedens</taxon>
    </lineage>
</organism>